<dbReference type="SUPFAM" id="SSF56349">
    <property type="entry name" value="DNA breaking-rejoining enzymes"/>
    <property type="match status" value="1"/>
</dbReference>
<dbReference type="InterPro" id="IPR013762">
    <property type="entry name" value="Integrase-like_cat_sf"/>
</dbReference>
<keyword evidence="3" id="KW-0238">DNA-binding</keyword>
<dbReference type="Pfam" id="PF14657">
    <property type="entry name" value="Arm-DNA-bind_4"/>
    <property type="match status" value="1"/>
</dbReference>
<comment type="similarity">
    <text evidence="1">Belongs to the 'phage' integrase family.</text>
</comment>
<dbReference type="InterPro" id="IPR002104">
    <property type="entry name" value="Integrase_catalytic"/>
</dbReference>
<name>A0A1E2SIH2_LEIXY</name>
<evidence type="ECO:0000256" key="1">
    <source>
        <dbReference type="ARBA" id="ARBA00008857"/>
    </source>
</evidence>
<proteinExistence type="inferred from homology"/>
<sequence>MAGTITPYDTVAGKRYRVRYRKPDKSQTDKRGFHTKKEAELFLASVTVSKATGDYIDPALARVTVADLAETWLAGKRPPTLKPSSFKPLLTSWNVHVEPTWGHREIRSILPSEVQGWVTRLGQPVISGGGDKSATVVLRALGVLAGILDMAIADRRISRNPARSLTNLPRKSRKVGRAYLTHDQLQTLAEKSAHPALVLTLGYCGLRWGEATALRVRNVNQLRRRLHIEENAVLVGSDIHVGTPKTWEQRSVPFPAFLSPMLAELCEGKGPNDLVFGKGRTHMKRGDYITGWFATAVRRVQSLDETMPRVTPHDLRHTAASLAVSAGANVKAVQKMLGHASASMTLDTYTDLFDDDLDSVSNRMEEAVRLASVGKTWAKRLA</sequence>
<dbReference type="InterPro" id="IPR010998">
    <property type="entry name" value="Integrase_recombinase_N"/>
</dbReference>
<dbReference type="RefSeq" id="WP_011185778.1">
    <property type="nucleotide sequence ID" value="NZ_LNZG01000046.1"/>
</dbReference>
<reference evidence="6 7" key="1">
    <citation type="submission" date="2015-11" db="EMBL/GenBank/DDBJ databases">
        <authorList>
            <person name="Zhang Y."/>
            <person name="Guo Z."/>
        </authorList>
    </citation>
    <scope>NUCLEOTIDE SEQUENCE [LARGE SCALE GENOMIC DNA]</scope>
    <source>
        <strain evidence="7">gdw1</strain>
    </source>
</reference>
<dbReference type="GO" id="GO:0003677">
    <property type="term" value="F:DNA binding"/>
    <property type="evidence" value="ECO:0007669"/>
    <property type="project" value="UniProtKB-KW"/>
</dbReference>
<dbReference type="InterPro" id="IPR028259">
    <property type="entry name" value="AP2-like_int_N"/>
</dbReference>
<dbReference type="CDD" id="cd01189">
    <property type="entry name" value="INT_ICEBs1_C_like"/>
    <property type="match status" value="1"/>
</dbReference>
<evidence type="ECO:0000313" key="6">
    <source>
        <dbReference type="EMBL" id="ODA89500.1"/>
    </source>
</evidence>
<dbReference type="GO" id="GO:0006310">
    <property type="term" value="P:DNA recombination"/>
    <property type="evidence" value="ECO:0007669"/>
    <property type="project" value="UniProtKB-KW"/>
</dbReference>
<dbReference type="Proteomes" id="UP000094426">
    <property type="component" value="Unassembled WGS sequence"/>
</dbReference>
<dbReference type="AlphaFoldDB" id="A0A1E2SIH2"/>
<dbReference type="Gene3D" id="1.10.150.130">
    <property type="match status" value="1"/>
</dbReference>
<evidence type="ECO:0000256" key="2">
    <source>
        <dbReference type="ARBA" id="ARBA00022908"/>
    </source>
</evidence>
<dbReference type="OMA" id="NEWITHQ"/>
<evidence type="ECO:0000256" key="4">
    <source>
        <dbReference type="ARBA" id="ARBA00023172"/>
    </source>
</evidence>
<evidence type="ECO:0000256" key="3">
    <source>
        <dbReference type="ARBA" id="ARBA00023125"/>
    </source>
</evidence>
<evidence type="ECO:0000313" key="7">
    <source>
        <dbReference type="Proteomes" id="UP000094426"/>
    </source>
</evidence>
<dbReference type="PANTHER" id="PTHR30629">
    <property type="entry name" value="PROPHAGE INTEGRASE"/>
    <property type="match status" value="1"/>
</dbReference>
<dbReference type="Gene3D" id="1.10.443.10">
    <property type="entry name" value="Intergrase catalytic core"/>
    <property type="match status" value="1"/>
</dbReference>
<dbReference type="PANTHER" id="PTHR30629:SF2">
    <property type="entry name" value="PROPHAGE INTEGRASE INTS-RELATED"/>
    <property type="match status" value="1"/>
</dbReference>
<feature type="domain" description="Tyr recombinase" evidence="5">
    <location>
        <begin position="175"/>
        <end position="362"/>
    </location>
</feature>
<dbReference type="GO" id="GO:0015074">
    <property type="term" value="P:DNA integration"/>
    <property type="evidence" value="ECO:0007669"/>
    <property type="project" value="UniProtKB-KW"/>
</dbReference>
<gene>
    <name evidence="6" type="ORF">ATY41_05260</name>
</gene>
<evidence type="ECO:0000259" key="5">
    <source>
        <dbReference type="PROSITE" id="PS51898"/>
    </source>
</evidence>
<dbReference type="OrthoDB" id="1822491at2"/>
<keyword evidence="4" id="KW-0233">DNA recombination</keyword>
<dbReference type="InterPro" id="IPR050808">
    <property type="entry name" value="Phage_Integrase"/>
</dbReference>
<dbReference type="Pfam" id="PF00589">
    <property type="entry name" value="Phage_integrase"/>
    <property type="match status" value="1"/>
</dbReference>
<protein>
    <submittedName>
        <fullName evidence="6">Integrase</fullName>
    </submittedName>
</protein>
<dbReference type="PROSITE" id="PS51898">
    <property type="entry name" value="TYR_RECOMBINASE"/>
    <property type="match status" value="1"/>
</dbReference>
<keyword evidence="2" id="KW-0229">DNA integration</keyword>
<accession>A0A1E2SIH2</accession>
<dbReference type="InterPro" id="IPR011010">
    <property type="entry name" value="DNA_brk_join_enz"/>
</dbReference>
<dbReference type="EMBL" id="LNZG01000046">
    <property type="protein sequence ID" value="ODA89500.1"/>
    <property type="molecule type" value="Genomic_DNA"/>
</dbReference>
<comment type="caution">
    <text evidence="6">The sequence shown here is derived from an EMBL/GenBank/DDBJ whole genome shotgun (WGS) entry which is preliminary data.</text>
</comment>
<organism evidence="6 7">
    <name type="scientific">Leifsonia xyli subsp. xyli</name>
    <dbReference type="NCBI Taxonomy" id="59736"/>
    <lineage>
        <taxon>Bacteria</taxon>
        <taxon>Bacillati</taxon>
        <taxon>Actinomycetota</taxon>
        <taxon>Actinomycetes</taxon>
        <taxon>Micrococcales</taxon>
        <taxon>Microbacteriaceae</taxon>
        <taxon>Leifsonia</taxon>
    </lineage>
</organism>